<evidence type="ECO:0000313" key="2">
    <source>
        <dbReference type="EMBL" id="SDE65441.1"/>
    </source>
</evidence>
<proteinExistence type="predicted"/>
<evidence type="ECO:0000256" key="1">
    <source>
        <dbReference type="SAM" id="MobiDB-lite"/>
    </source>
</evidence>
<dbReference type="Proteomes" id="UP000199109">
    <property type="component" value="Unassembled WGS sequence"/>
</dbReference>
<dbReference type="STRING" id="641691.SAMN05421636_106268"/>
<reference evidence="2 3" key="1">
    <citation type="submission" date="2016-10" db="EMBL/GenBank/DDBJ databases">
        <authorList>
            <person name="de Groot N.N."/>
        </authorList>
    </citation>
    <scope>NUCLEOTIDE SEQUENCE [LARGE SCALE GENOMIC DNA]</scope>
    <source>
        <strain evidence="2 3">DSM 23421</strain>
    </source>
</reference>
<feature type="compositionally biased region" description="Basic and acidic residues" evidence="1">
    <location>
        <begin position="51"/>
        <end position="67"/>
    </location>
</feature>
<keyword evidence="3" id="KW-1185">Reference proteome</keyword>
<feature type="region of interest" description="Disordered" evidence="1">
    <location>
        <begin position="32"/>
        <end position="86"/>
    </location>
</feature>
<dbReference type="AlphaFoldDB" id="A0A1G7EP68"/>
<gene>
    <name evidence="2" type="ORF">SAMN05421636_106268</name>
</gene>
<accession>A0A1G7EP68</accession>
<protein>
    <submittedName>
        <fullName evidence="2">Uncharacterized protein</fullName>
    </submittedName>
</protein>
<evidence type="ECO:0000313" key="3">
    <source>
        <dbReference type="Proteomes" id="UP000199109"/>
    </source>
</evidence>
<sequence length="86" mass="10215">MYICHRNFGDEPSSFTIKKSIKKCPDRREHINHQSARDEINMGSGNAWHPLTEEKYWPEEGQKEEKSYPYPLSRDTKNNDSILLKY</sequence>
<dbReference type="EMBL" id="FNAO01000006">
    <property type="protein sequence ID" value="SDE65441.1"/>
    <property type="molecule type" value="Genomic_DNA"/>
</dbReference>
<name>A0A1G7EP68_9FLAO</name>
<organism evidence="2 3">
    <name type="scientific">Pricia antarctica</name>
    <dbReference type="NCBI Taxonomy" id="641691"/>
    <lineage>
        <taxon>Bacteria</taxon>
        <taxon>Pseudomonadati</taxon>
        <taxon>Bacteroidota</taxon>
        <taxon>Flavobacteriia</taxon>
        <taxon>Flavobacteriales</taxon>
        <taxon>Flavobacteriaceae</taxon>
        <taxon>Pricia</taxon>
    </lineage>
</organism>